<comment type="similarity">
    <text evidence="1 5">Belongs to the peptidase S8 family.</text>
</comment>
<gene>
    <name evidence="9" type="ORF">Fcan01_02426</name>
</gene>
<sequence length="524" mass="56120">MLRILIISLGILGIQGMESKIDFSLLESSEPADILISFGQIPSSIYRSNNARISRTNHISNMVSSLKSHSSDSQNDVTDFLQKERIPFEQLWITNQIVIKRCSQGIMRKLSEFPLVSRISEDVHYPLDEPQFPVQVSGTKIGDTPEWGISMVKAPEANSLLSEVLGSDDGTVDLPEIRVVVIDTGILHTHEAVRNNFLGTYGWYDPSNGRLDPYDDNGHGTHVTALIACGQFAVCPHLSDGSSPNCSYAASVVSNSWNGGQGQTWFDPVIEAWHSAGIIPVVSSGNTGPPCGTVSSPADRNVIAVGSTTNIDSISYFSAVGPSVFGEVKPDLTAPGHDVVSAWITGNTAYAMASGTSMACPHATGLIALLLAYKPDLTYAQVKEALFGGADTANLVASGRNCGGINESEFPNNVYGHGRINALESLKALIEAYPITTEPPTEEPTTEPPTEEPTTEPPTEEPTTEPPTEEPITEEPPTTPTPGNGCVHGPFWFPDEVNVPNLICICQSSCSSQYSYNCLTAANP</sequence>
<dbReference type="PANTHER" id="PTHR43806:SF67">
    <property type="entry name" value="EGF-LIKE DOMAIN-CONTAINING PROTEIN"/>
    <property type="match status" value="1"/>
</dbReference>
<dbReference type="Proteomes" id="UP000198287">
    <property type="component" value="Unassembled WGS sequence"/>
</dbReference>
<reference evidence="9 10" key="1">
    <citation type="submission" date="2015-12" db="EMBL/GenBank/DDBJ databases">
        <title>The genome of Folsomia candida.</title>
        <authorList>
            <person name="Faddeeva A."/>
            <person name="Derks M.F."/>
            <person name="Anvar Y."/>
            <person name="Smit S."/>
            <person name="Van Straalen N."/>
            <person name="Roelofs D."/>
        </authorList>
    </citation>
    <scope>NUCLEOTIDE SEQUENCE [LARGE SCALE GENOMIC DNA]</scope>
    <source>
        <strain evidence="9 10">VU population</strain>
        <tissue evidence="9">Whole body</tissue>
    </source>
</reference>
<dbReference type="EMBL" id="LNIX01000001">
    <property type="protein sequence ID" value="OXA64532.1"/>
    <property type="molecule type" value="Genomic_DNA"/>
</dbReference>
<accession>A0A226F423</accession>
<feature type="active site" description="Charge relay system" evidence="5">
    <location>
        <position position="219"/>
    </location>
</feature>
<dbReference type="SUPFAM" id="SSF52743">
    <property type="entry name" value="Subtilisin-like"/>
    <property type="match status" value="1"/>
</dbReference>
<evidence type="ECO:0000256" key="7">
    <source>
        <dbReference type="SAM" id="SignalP"/>
    </source>
</evidence>
<dbReference type="OrthoDB" id="206201at2759"/>
<feature type="active site" description="Charge relay system" evidence="5">
    <location>
        <position position="183"/>
    </location>
</feature>
<proteinExistence type="inferred from homology"/>
<dbReference type="PROSITE" id="PS51892">
    <property type="entry name" value="SUBTILASE"/>
    <property type="match status" value="1"/>
</dbReference>
<dbReference type="InterPro" id="IPR050131">
    <property type="entry name" value="Peptidase_S8_subtilisin-like"/>
</dbReference>
<evidence type="ECO:0000256" key="1">
    <source>
        <dbReference type="ARBA" id="ARBA00011073"/>
    </source>
</evidence>
<evidence type="ECO:0000256" key="2">
    <source>
        <dbReference type="ARBA" id="ARBA00022670"/>
    </source>
</evidence>
<feature type="chain" id="PRO_5012601411" evidence="7">
    <location>
        <begin position="17"/>
        <end position="524"/>
    </location>
</feature>
<evidence type="ECO:0000256" key="6">
    <source>
        <dbReference type="SAM" id="MobiDB-lite"/>
    </source>
</evidence>
<evidence type="ECO:0000256" key="3">
    <source>
        <dbReference type="ARBA" id="ARBA00022801"/>
    </source>
</evidence>
<evidence type="ECO:0000259" key="8">
    <source>
        <dbReference type="Pfam" id="PF00082"/>
    </source>
</evidence>
<keyword evidence="3 5" id="KW-0378">Hydrolase</keyword>
<dbReference type="InterPro" id="IPR023828">
    <property type="entry name" value="Peptidase_S8_Ser-AS"/>
</dbReference>
<feature type="signal peptide" evidence="7">
    <location>
        <begin position="1"/>
        <end position="16"/>
    </location>
</feature>
<feature type="domain" description="Peptidase S8/S53" evidence="8">
    <location>
        <begin position="177"/>
        <end position="231"/>
    </location>
</feature>
<feature type="region of interest" description="Disordered" evidence="6">
    <location>
        <begin position="436"/>
        <end position="483"/>
    </location>
</feature>
<evidence type="ECO:0000256" key="4">
    <source>
        <dbReference type="ARBA" id="ARBA00022825"/>
    </source>
</evidence>
<dbReference type="GO" id="GO:0004252">
    <property type="term" value="F:serine-type endopeptidase activity"/>
    <property type="evidence" value="ECO:0007669"/>
    <property type="project" value="UniProtKB-UniRule"/>
</dbReference>
<dbReference type="PRINTS" id="PR00723">
    <property type="entry name" value="SUBTILISIN"/>
</dbReference>
<dbReference type="InterPro" id="IPR036852">
    <property type="entry name" value="Peptidase_S8/S53_dom_sf"/>
</dbReference>
<dbReference type="InterPro" id="IPR000209">
    <property type="entry name" value="Peptidase_S8/S53_dom"/>
</dbReference>
<dbReference type="AlphaFoldDB" id="A0A226F423"/>
<name>A0A226F423_FOLCA</name>
<comment type="caution">
    <text evidence="9">The sequence shown here is derived from an EMBL/GenBank/DDBJ whole genome shotgun (WGS) entry which is preliminary data.</text>
</comment>
<keyword evidence="4 5" id="KW-0720">Serine protease</keyword>
<keyword evidence="10" id="KW-1185">Reference proteome</keyword>
<dbReference type="PANTHER" id="PTHR43806">
    <property type="entry name" value="PEPTIDASE S8"/>
    <property type="match status" value="1"/>
</dbReference>
<evidence type="ECO:0000256" key="5">
    <source>
        <dbReference type="PROSITE-ProRule" id="PRU01240"/>
    </source>
</evidence>
<dbReference type="InterPro" id="IPR015500">
    <property type="entry name" value="Peptidase_S8_subtilisin-rel"/>
</dbReference>
<keyword evidence="7" id="KW-0732">Signal</keyword>
<dbReference type="OMA" id="WHAANII"/>
<evidence type="ECO:0000313" key="10">
    <source>
        <dbReference type="Proteomes" id="UP000198287"/>
    </source>
</evidence>
<organism evidence="9 10">
    <name type="scientific">Folsomia candida</name>
    <name type="common">Springtail</name>
    <dbReference type="NCBI Taxonomy" id="158441"/>
    <lineage>
        <taxon>Eukaryota</taxon>
        <taxon>Metazoa</taxon>
        <taxon>Ecdysozoa</taxon>
        <taxon>Arthropoda</taxon>
        <taxon>Hexapoda</taxon>
        <taxon>Collembola</taxon>
        <taxon>Entomobryomorpha</taxon>
        <taxon>Isotomoidea</taxon>
        <taxon>Isotomidae</taxon>
        <taxon>Proisotominae</taxon>
        <taxon>Folsomia</taxon>
    </lineage>
</organism>
<dbReference type="Gene3D" id="3.40.50.200">
    <property type="entry name" value="Peptidase S8/S53 domain"/>
    <property type="match status" value="1"/>
</dbReference>
<keyword evidence="2 5" id="KW-0645">Protease</keyword>
<dbReference type="Pfam" id="PF00082">
    <property type="entry name" value="Peptidase_S8"/>
    <property type="match status" value="2"/>
</dbReference>
<protein>
    <submittedName>
        <fullName evidence="9">Bacillopeptidase F</fullName>
    </submittedName>
</protein>
<feature type="active site" description="Charge relay system" evidence="5">
    <location>
        <position position="357"/>
    </location>
</feature>
<dbReference type="PROSITE" id="PS00138">
    <property type="entry name" value="SUBTILASE_SER"/>
    <property type="match status" value="1"/>
</dbReference>
<dbReference type="GO" id="GO:0006508">
    <property type="term" value="P:proteolysis"/>
    <property type="evidence" value="ECO:0007669"/>
    <property type="project" value="UniProtKB-KW"/>
</dbReference>
<evidence type="ECO:0000313" key="9">
    <source>
        <dbReference type="EMBL" id="OXA64532.1"/>
    </source>
</evidence>
<feature type="compositionally biased region" description="Acidic residues" evidence="6">
    <location>
        <begin position="440"/>
        <end position="473"/>
    </location>
</feature>
<feature type="domain" description="Peptidase S8/S53" evidence="8">
    <location>
        <begin position="249"/>
        <end position="390"/>
    </location>
</feature>